<comment type="caution">
    <text evidence="3">The sequence shown here is derived from an EMBL/GenBank/DDBJ whole genome shotgun (WGS) entry which is preliminary data.</text>
</comment>
<organism evidence="3 4">
    <name type="scientific">Lithohypha guttulata</name>
    <dbReference type="NCBI Taxonomy" id="1690604"/>
    <lineage>
        <taxon>Eukaryota</taxon>
        <taxon>Fungi</taxon>
        <taxon>Dikarya</taxon>
        <taxon>Ascomycota</taxon>
        <taxon>Pezizomycotina</taxon>
        <taxon>Eurotiomycetes</taxon>
        <taxon>Chaetothyriomycetidae</taxon>
        <taxon>Chaetothyriales</taxon>
        <taxon>Trichomeriaceae</taxon>
        <taxon>Lithohypha</taxon>
    </lineage>
</organism>
<dbReference type="SUPFAM" id="SSF51197">
    <property type="entry name" value="Clavaminate synthase-like"/>
    <property type="match status" value="1"/>
</dbReference>
<dbReference type="PROSITE" id="PS51184">
    <property type="entry name" value="JMJC"/>
    <property type="match status" value="1"/>
</dbReference>
<feature type="domain" description="JmjC" evidence="2">
    <location>
        <begin position="287"/>
        <end position="476"/>
    </location>
</feature>
<dbReference type="Pfam" id="PF13621">
    <property type="entry name" value="Cupin_8"/>
    <property type="match status" value="1"/>
</dbReference>
<proteinExistence type="predicted"/>
<evidence type="ECO:0000256" key="1">
    <source>
        <dbReference type="SAM" id="MobiDB-lite"/>
    </source>
</evidence>
<sequence length="476" mass="53825">MHVSVRSVIERSKQNLADSIEPSAEGIDKLLSEAVVELDDALIVAGGRDRKHLIFQILRYLENFDRAYWLRSDEGEGPPTKKQRVEDEGQASRTLPTTLSFVPNVAMPIMTLKAPSLNAFEKHMHDIRQPLILTDVLDHWPAMTEWHNAEYWLSQTLGGRRLVPIEIGQSYNDDDWKQEIAPFGKFLDRYIMEGDANGQVGYLAQHDLFEQMPDLRRYIAVPDYCYCEPPPRRDATEVVPRRTATEATSIVVSCERSDVDTKGPDSSELSHLGEQDRDADEGGSALQSMPRPGNEEVIDLKEGHQGQEDGKGGVADQDCVTEVHQNIWFGGRTVSPLHNDPYHNILCQVHGTKYLRLYSPDHTQNLYPRSKVEPAPHVKRDTPLAEGEVGQNGNAVKAQEVEAKSQTIDMSNNSSVDVYAMELSPHEDWNEKWPGIKDVPYVECLLREGEALYIPRGWWHYVRGLSACGISVSFWW</sequence>
<name>A0ABR0KG96_9EURO</name>
<protein>
    <recommendedName>
        <fullName evidence="2">JmjC domain-containing protein</fullName>
    </recommendedName>
</protein>
<dbReference type="SMART" id="SM00558">
    <property type="entry name" value="JmjC"/>
    <property type="match status" value="1"/>
</dbReference>
<reference evidence="3 4" key="1">
    <citation type="submission" date="2023-08" db="EMBL/GenBank/DDBJ databases">
        <title>Black Yeasts Isolated from many extreme environments.</title>
        <authorList>
            <person name="Coleine C."/>
            <person name="Stajich J.E."/>
            <person name="Selbmann L."/>
        </authorList>
    </citation>
    <scope>NUCLEOTIDE SEQUENCE [LARGE SCALE GENOMIC DNA]</scope>
    <source>
        <strain evidence="3 4">CCFEE 5885</strain>
    </source>
</reference>
<dbReference type="PANTHER" id="PTHR12461">
    <property type="entry name" value="HYPOXIA-INDUCIBLE FACTOR 1 ALPHA INHIBITOR-RELATED"/>
    <property type="match status" value="1"/>
</dbReference>
<feature type="region of interest" description="Disordered" evidence="1">
    <location>
        <begin position="72"/>
        <end position="92"/>
    </location>
</feature>
<gene>
    <name evidence="3" type="ORF">LTR24_002898</name>
</gene>
<feature type="region of interest" description="Disordered" evidence="1">
    <location>
        <begin position="250"/>
        <end position="292"/>
    </location>
</feature>
<evidence type="ECO:0000259" key="2">
    <source>
        <dbReference type="PROSITE" id="PS51184"/>
    </source>
</evidence>
<accession>A0ABR0KG96</accession>
<dbReference type="EMBL" id="JAVRRG010000026">
    <property type="protein sequence ID" value="KAK5095681.1"/>
    <property type="molecule type" value="Genomic_DNA"/>
</dbReference>
<dbReference type="InterPro" id="IPR003347">
    <property type="entry name" value="JmjC_dom"/>
</dbReference>
<dbReference type="Proteomes" id="UP001345013">
    <property type="component" value="Unassembled WGS sequence"/>
</dbReference>
<evidence type="ECO:0000313" key="4">
    <source>
        <dbReference type="Proteomes" id="UP001345013"/>
    </source>
</evidence>
<evidence type="ECO:0000313" key="3">
    <source>
        <dbReference type="EMBL" id="KAK5095681.1"/>
    </source>
</evidence>
<keyword evidence="4" id="KW-1185">Reference proteome</keyword>
<dbReference type="PANTHER" id="PTHR12461:SF101">
    <property type="entry name" value="TRNA WYBUTOSINE-SYNTHESIZING PROTEIN 4"/>
    <property type="match status" value="1"/>
</dbReference>
<dbReference type="InterPro" id="IPR041667">
    <property type="entry name" value="Cupin_8"/>
</dbReference>
<dbReference type="Gene3D" id="2.60.120.650">
    <property type="entry name" value="Cupin"/>
    <property type="match status" value="1"/>
</dbReference>
<feature type="compositionally biased region" description="Basic and acidic residues" evidence="1">
    <location>
        <begin position="255"/>
        <end position="265"/>
    </location>
</feature>